<evidence type="ECO:0000313" key="2">
    <source>
        <dbReference type="Proteomes" id="UP000011096"/>
    </source>
</evidence>
<name>A0A7J6IF97_COLFN</name>
<reference evidence="1 2" key="2">
    <citation type="submission" date="2020-04" db="EMBL/GenBank/DDBJ databases">
        <title>Genome sequencing and assembly of multiple isolates from the Colletotrichum gloeosporioides species complex.</title>
        <authorList>
            <person name="Gan P."/>
            <person name="Shirasu K."/>
        </authorList>
    </citation>
    <scope>NUCLEOTIDE SEQUENCE [LARGE SCALE GENOMIC DNA]</scope>
    <source>
        <strain evidence="1 2">Nara gc5</strain>
    </source>
</reference>
<dbReference type="InParanoid" id="A0A7J6IF97"/>
<dbReference type="Proteomes" id="UP000011096">
    <property type="component" value="Unassembled WGS sequence"/>
</dbReference>
<reference evidence="1 2" key="1">
    <citation type="submission" date="2012-08" db="EMBL/GenBank/DDBJ databases">
        <authorList>
            <person name="Gan P.H.P."/>
            <person name="Ikeda K."/>
            <person name="Irieda H."/>
            <person name="Narusaka M."/>
            <person name="O'Connell R.J."/>
            <person name="Narusaka Y."/>
            <person name="Takano Y."/>
            <person name="Kubo Y."/>
            <person name="Shirasu K."/>
        </authorList>
    </citation>
    <scope>NUCLEOTIDE SEQUENCE [LARGE SCALE GENOMIC DNA]</scope>
    <source>
        <strain evidence="1 2">Nara gc5</strain>
    </source>
</reference>
<dbReference type="GeneID" id="90980706"/>
<dbReference type="AlphaFoldDB" id="A0A7J6IF97"/>
<comment type="caution">
    <text evidence="1">The sequence shown here is derived from an EMBL/GenBank/DDBJ whole genome shotgun (WGS) entry which is preliminary data.</text>
</comment>
<dbReference type="EMBL" id="ANPB02000011">
    <property type="protein sequence ID" value="KAF4474516.1"/>
    <property type="molecule type" value="Genomic_DNA"/>
</dbReference>
<proteinExistence type="predicted"/>
<accession>A0A7J6IF97</accession>
<gene>
    <name evidence="1" type="ORF">CGGC5_v017131</name>
</gene>
<protein>
    <submittedName>
        <fullName evidence="1">Uncharacterized protein</fullName>
    </submittedName>
</protein>
<evidence type="ECO:0000313" key="1">
    <source>
        <dbReference type="EMBL" id="KAF4474516.1"/>
    </source>
</evidence>
<dbReference type="RefSeq" id="XP_066007050.1">
    <property type="nucleotide sequence ID" value="XM_066153779.1"/>
</dbReference>
<organism evidence="1 2">
    <name type="scientific">Colletotrichum fructicola (strain Nara gc5)</name>
    <name type="common">Anthracnose fungus</name>
    <name type="synonym">Colletotrichum gloeosporioides (strain Nara gc5)</name>
    <dbReference type="NCBI Taxonomy" id="1213859"/>
    <lineage>
        <taxon>Eukaryota</taxon>
        <taxon>Fungi</taxon>
        <taxon>Dikarya</taxon>
        <taxon>Ascomycota</taxon>
        <taxon>Pezizomycotina</taxon>
        <taxon>Sordariomycetes</taxon>
        <taxon>Hypocreomycetidae</taxon>
        <taxon>Glomerellales</taxon>
        <taxon>Glomerellaceae</taxon>
        <taxon>Colletotrichum</taxon>
        <taxon>Colletotrichum gloeosporioides species complex</taxon>
    </lineage>
</organism>
<keyword evidence="2" id="KW-1185">Reference proteome</keyword>
<sequence>MVVRLVPEAKMNRRRASSLVLQYAASYLTTNRLLRKDGSCQTIVILEVNECRAASLDGINKKYRYMGGLKDGGLAHWVKAGLHASPCADIGP</sequence>